<feature type="transmembrane region" description="Helical" evidence="6">
    <location>
        <begin position="243"/>
        <end position="261"/>
    </location>
</feature>
<evidence type="ECO:0000256" key="3">
    <source>
        <dbReference type="ARBA" id="ARBA00022692"/>
    </source>
</evidence>
<protein>
    <submittedName>
        <fullName evidence="7">Sodium symporter, ABC superfamily</fullName>
    </submittedName>
</protein>
<evidence type="ECO:0000313" key="8">
    <source>
        <dbReference type="Proteomes" id="UP000001369"/>
    </source>
</evidence>
<proteinExistence type="predicted"/>
<keyword evidence="5 6" id="KW-0472">Membrane</keyword>
<comment type="subcellular location">
    <subcellularLocation>
        <location evidence="1">Membrane</location>
        <topology evidence="1">Multi-pass membrane protein</topology>
    </subcellularLocation>
</comment>
<keyword evidence="4 6" id="KW-1133">Transmembrane helix</keyword>
<accession>C1DTG8</accession>
<dbReference type="PANTHER" id="PTHR10283">
    <property type="entry name" value="SOLUTE CARRIER FAMILY 13 MEMBER"/>
    <property type="match status" value="1"/>
</dbReference>
<keyword evidence="8" id="KW-1185">Reference proteome</keyword>
<dbReference type="KEGG" id="saf:SULAZ_0412"/>
<reference evidence="7 8" key="1">
    <citation type="journal article" date="2009" name="J. Bacteriol.">
        <title>Complete and draft genome sequences of six members of the Aquificales.</title>
        <authorList>
            <person name="Reysenbach A.L."/>
            <person name="Hamamura N."/>
            <person name="Podar M."/>
            <person name="Griffiths E."/>
            <person name="Ferreira S."/>
            <person name="Hochstein R."/>
            <person name="Heidelberg J."/>
            <person name="Johnson J."/>
            <person name="Mead D."/>
            <person name="Pohorille A."/>
            <person name="Sarmiento M."/>
            <person name="Schweighofer K."/>
            <person name="Seshadri R."/>
            <person name="Voytek M.A."/>
        </authorList>
    </citation>
    <scope>NUCLEOTIDE SEQUENCE [LARGE SCALE GENOMIC DNA]</scope>
    <source>
        <strain evidence="8">Az-Fu1 / DSM 15241 / OCM 825</strain>
    </source>
</reference>
<dbReference type="EMBL" id="CP001229">
    <property type="protein sequence ID" value="ACN98552.1"/>
    <property type="molecule type" value="Genomic_DNA"/>
</dbReference>
<feature type="transmembrane region" description="Helical" evidence="6">
    <location>
        <begin position="343"/>
        <end position="363"/>
    </location>
</feature>
<dbReference type="InterPro" id="IPR001898">
    <property type="entry name" value="SLC13A/DASS"/>
</dbReference>
<dbReference type="NCBIfam" id="TIGR00785">
    <property type="entry name" value="dass"/>
    <property type="match status" value="1"/>
</dbReference>
<dbReference type="AlphaFoldDB" id="C1DTG8"/>
<dbReference type="GO" id="GO:0005886">
    <property type="term" value="C:plasma membrane"/>
    <property type="evidence" value="ECO:0007669"/>
    <property type="project" value="TreeGrafter"/>
</dbReference>
<dbReference type="InterPro" id="IPR031312">
    <property type="entry name" value="Na/sul_symport_CS"/>
</dbReference>
<keyword evidence="3 6" id="KW-0812">Transmembrane</keyword>
<feature type="transmembrane region" description="Helical" evidence="6">
    <location>
        <begin position="369"/>
        <end position="385"/>
    </location>
</feature>
<dbReference type="PANTHER" id="PTHR10283:SF82">
    <property type="entry name" value="SOLUTE CARRIER FAMILY 13 MEMBER 2"/>
    <property type="match status" value="1"/>
</dbReference>
<feature type="transmembrane region" description="Helical" evidence="6">
    <location>
        <begin position="117"/>
        <end position="134"/>
    </location>
</feature>
<sequence length="453" mass="50289">MVNIPFEPKVVLGILILCIFWWLFEVVPLGITGLFGLLLAVFYGIADVDKVFIGFSNPVILLMIGSFLIAHSVNKYGLDKRISLNILSKDFFIKSPIRLIIGFSSITFLLSMWLSNTATTAMMLPIVLGVVYLLKDEKIYGYKTFASFMLLSIAYSASIGGIGTIVGSPTNLVGLGFLKEEGIKIDFFQWMLLMLPIALSMYVIMILYIGFFLRKVKFNPQEIKTVLQKEKEKLPKISREEKIVAAVFLLAVFLWILPSFIEVLGFEDIGKQISKKIPESIVAVLCAGLLFLIPKDLKNYQTVLTVEDLKEVDWNTVILFASGISIGKLISSSGLGEIIAKSLSGYITYIPLLLFILIIAIILLTEINSNTATVIIFAPIIIALLKNNQIDFVYPTLAIIVAASFAFMFPIATPPNAIVYSTGFIKLQDMVKFGLFLNAVGSIVIYLFLILLR</sequence>
<evidence type="ECO:0000256" key="6">
    <source>
        <dbReference type="SAM" id="Phobius"/>
    </source>
</evidence>
<evidence type="ECO:0000256" key="5">
    <source>
        <dbReference type="ARBA" id="ARBA00023136"/>
    </source>
</evidence>
<dbReference type="eggNOG" id="COG0471">
    <property type="taxonomic scope" value="Bacteria"/>
</dbReference>
<dbReference type="GO" id="GO:0015141">
    <property type="term" value="F:succinate transmembrane transporter activity"/>
    <property type="evidence" value="ECO:0007669"/>
    <property type="project" value="UniProtKB-ARBA"/>
</dbReference>
<feature type="transmembrane region" description="Helical" evidence="6">
    <location>
        <begin position="12"/>
        <end position="45"/>
    </location>
</feature>
<gene>
    <name evidence="7" type="ordered locus">SULAZ_0412</name>
</gene>
<feature type="transmembrane region" description="Helical" evidence="6">
    <location>
        <begin position="187"/>
        <end position="213"/>
    </location>
</feature>
<evidence type="ECO:0000313" key="7">
    <source>
        <dbReference type="EMBL" id="ACN98552.1"/>
    </source>
</evidence>
<dbReference type="CDD" id="cd01115">
    <property type="entry name" value="SLC13_permease"/>
    <property type="match status" value="1"/>
</dbReference>
<feature type="transmembrane region" description="Helical" evidence="6">
    <location>
        <begin position="433"/>
        <end position="452"/>
    </location>
</feature>
<dbReference type="STRING" id="204536.SULAZ_0412"/>
<dbReference type="Proteomes" id="UP000001369">
    <property type="component" value="Chromosome"/>
</dbReference>
<dbReference type="Pfam" id="PF00939">
    <property type="entry name" value="Na_sulph_symp"/>
    <property type="match status" value="1"/>
</dbReference>
<feature type="transmembrane region" description="Helical" evidence="6">
    <location>
        <begin position="51"/>
        <end position="70"/>
    </location>
</feature>
<name>C1DTG8_SULAA</name>
<organism evidence="7 8">
    <name type="scientific">Sulfurihydrogenibium azorense (strain DSM 15241 / OCM 825 / Az-Fu1)</name>
    <dbReference type="NCBI Taxonomy" id="204536"/>
    <lineage>
        <taxon>Bacteria</taxon>
        <taxon>Pseudomonadati</taxon>
        <taxon>Aquificota</taxon>
        <taxon>Aquificia</taxon>
        <taxon>Aquificales</taxon>
        <taxon>Hydrogenothermaceae</taxon>
        <taxon>Sulfurihydrogenibium</taxon>
    </lineage>
</organism>
<evidence type="ECO:0000256" key="2">
    <source>
        <dbReference type="ARBA" id="ARBA00022448"/>
    </source>
</evidence>
<dbReference type="PROSITE" id="PS01271">
    <property type="entry name" value="NA_SULFATE"/>
    <property type="match status" value="1"/>
</dbReference>
<feature type="transmembrane region" description="Helical" evidence="6">
    <location>
        <begin position="314"/>
        <end position="331"/>
    </location>
</feature>
<dbReference type="HOGENOM" id="CLU_005170_0_0_0"/>
<evidence type="ECO:0000256" key="1">
    <source>
        <dbReference type="ARBA" id="ARBA00004141"/>
    </source>
</evidence>
<evidence type="ECO:0000256" key="4">
    <source>
        <dbReference type="ARBA" id="ARBA00022989"/>
    </source>
</evidence>
<feature type="transmembrane region" description="Helical" evidence="6">
    <location>
        <begin position="392"/>
        <end position="413"/>
    </location>
</feature>
<feature type="transmembrane region" description="Helical" evidence="6">
    <location>
        <begin position="146"/>
        <end position="167"/>
    </location>
</feature>
<keyword evidence="2" id="KW-0813">Transport</keyword>